<keyword evidence="3" id="KW-0520">NAD</keyword>
<organism evidence="8 9">
    <name type="scientific">Algoriphagus sediminis</name>
    <dbReference type="NCBI Taxonomy" id="3057113"/>
    <lineage>
        <taxon>Bacteria</taxon>
        <taxon>Pseudomonadati</taxon>
        <taxon>Bacteroidota</taxon>
        <taxon>Cytophagia</taxon>
        <taxon>Cytophagales</taxon>
        <taxon>Cyclobacteriaceae</taxon>
        <taxon>Algoriphagus</taxon>
    </lineage>
</organism>
<evidence type="ECO:0000313" key="9">
    <source>
        <dbReference type="Proteomes" id="UP001171916"/>
    </source>
</evidence>
<comment type="similarity">
    <text evidence="1 4 6">Belongs to the aldehyde dehydrogenase family.</text>
</comment>
<dbReference type="PANTHER" id="PTHR43570:SF20">
    <property type="entry name" value="ALDEHYDE DEHYDROGENASE ALDX-RELATED"/>
    <property type="match status" value="1"/>
</dbReference>
<evidence type="ECO:0000259" key="7">
    <source>
        <dbReference type="Pfam" id="PF00171"/>
    </source>
</evidence>
<name>A0ABT7YB95_9BACT</name>
<dbReference type="InterPro" id="IPR016162">
    <property type="entry name" value="Ald_DH_N"/>
</dbReference>
<dbReference type="InterPro" id="IPR029510">
    <property type="entry name" value="Ald_DH_CS_GLU"/>
</dbReference>
<dbReference type="InterPro" id="IPR016161">
    <property type="entry name" value="Ald_DH/histidinol_DH"/>
</dbReference>
<dbReference type="Proteomes" id="UP001171916">
    <property type="component" value="Unassembled WGS sequence"/>
</dbReference>
<comment type="caution">
    <text evidence="8">The sequence shown here is derived from an EMBL/GenBank/DDBJ whole genome shotgun (WGS) entry which is preliminary data.</text>
</comment>
<evidence type="ECO:0000256" key="6">
    <source>
        <dbReference type="RuleBase" id="RU003345"/>
    </source>
</evidence>
<dbReference type="PROSITE" id="PS00070">
    <property type="entry name" value="ALDEHYDE_DEHYDR_CYS"/>
    <property type="match status" value="1"/>
</dbReference>
<reference evidence="8" key="1">
    <citation type="submission" date="2023-06" db="EMBL/GenBank/DDBJ databases">
        <title>Robiginitalea aurantiacus sp. nov. and Algoriphagus sediminis sp. nov., isolated from coastal sediment.</title>
        <authorList>
            <person name="Zhou Z.Y."/>
            <person name="An J."/>
            <person name="Jia Y.W."/>
            <person name="Du Z.J."/>
        </authorList>
    </citation>
    <scope>NUCLEOTIDE SEQUENCE</scope>
    <source>
        <strain evidence="8">C2-7</strain>
    </source>
</reference>
<evidence type="ECO:0000256" key="4">
    <source>
        <dbReference type="PIRNR" id="PIRNR036492"/>
    </source>
</evidence>
<dbReference type="PANTHER" id="PTHR43570">
    <property type="entry name" value="ALDEHYDE DEHYDROGENASE"/>
    <property type="match status" value="1"/>
</dbReference>
<accession>A0ABT7YB95</accession>
<evidence type="ECO:0000256" key="2">
    <source>
        <dbReference type="ARBA" id="ARBA00023002"/>
    </source>
</evidence>
<dbReference type="InterPro" id="IPR015590">
    <property type="entry name" value="Aldehyde_DH_dom"/>
</dbReference>
<sequence>MATYLTAQDVYLIHTQIALYMLTAEKKSLDLTQFEKTFKNLQNTALQWRRSKYEERAERLRRLRKWILNNRPEIQKAVFSDFRKSPEEVDISEIYPVTSELKHTLSHLKSWMKGKSLPTPMTMIGTKASVMMEPKGVSLIISPWNYPFNLAVGPLVSAIAAGCPVILKPSEMTPHTSEILQRMVSEVFEPHEVALFQGDTEVAKALLELPFDHIFFTGSPQVGKSVMKAASKNLTSVTLELGGKSPAFIQNGADLTDAADKIIVGKFLNCGQTCVAPDYILVHEQDKDAFLDNLKVGIQKFYDSKFEGIDKNPDYARIVNDKHFNRLVGLIENSIDQGAKVEFGGQMDPQQRYIEPTILSQVNLDMEVMQEEIFGPILPVITYDDLDQAIALVNSFPKPLALYYFGEDKSLRDKVLEETSSGNTVVNDCVIHFIHTEMPFGGVNNSGIGKAHGYFGFQAFSNEKGVLTQRVGVTSSKLINPPYNSKTRQAINLLLKWF</sequence>
<protein>
    <recommendedName>
        <fullName evidence="4">Aldehyde dehydrogenase</fullName>
    </recommendedName>
</protein>
<evidence type="ECO:0000313" key="8">
    <source>
        <dbReference type="EMBL" id="MDN3203787.1"/>
    </source>
</evidence>
<dbReference type="PIRSF" id="PIRSF036492">
    <property type="entry name" value="ALDH"/>
    <property type="match status" value="1"/>
</dbReference>
<keyword evidence="9" id="KW-1185">Reference proteome</keyword>
<dbReference type="Gene3D" id="3.40.605.10">
    <property type="entry name" value="Aldehyde Dehydrogenase, Chain A, domain 1"/>
    <property type="match status" value="1"/>
</dbReference>
<dbReference type="Pfam" id="PF00171">
    <property type="entry name" value="Aldedh"/>
    <property type="match status" value="1"/>
</dbReference>
<feature type="domain" description="Aldehyde dehydrogenase" evidence="7">
    <location>
        <begin position="30"/>
        <end position="464"/>
    </location>
</feature>
<dbReference type="InterPro" id="IPR016160">
    <property type="entry name" value="Ald_DH_CS_CYS"/>
</dbReference>
<dbReference type="Gene3D" id="3.40.309.10">
    <property type="entry name" value="Aldehyde Dehydrogenase, Chain A, domain 2"/>
    <property type="match status" value="1"/>
</dbReference>
<dbReference type="InterPro" id="IPR012394">
    <property type="entry name" value="Aldehyde_DH_NAD(P)"/>
</dbReference>
<dbReference type="SUPFAM" id="SSF53720">
    <property type="entry name" value="ALDH-like"/>
    <property type="match status" value="1"/>
</dbReference>
<evidence type="ECO:0000256" key="1">
    <source>
        <dbReference type="ARBA" id="ARBA00009986"/>
    </source>
</evidence>
<proteinExistence type="inferred from homology"/>
<gene>
    <name evidence="8" type="ORF">QVH07_06485</name>
</gene>
<dbReference type="RefSeq" id="WP_289999350.1">
    <property type="nucleotide sequence ID" value="NZ_JAUEPH010000003.1"/>
</dbReference>
<dbReference type="PROSITE" id="PS00687">
    <property type="entry name" value="ALDEHYDE_DEHYDR_GLU"/>
    <property type="match status" value="1"/>
</dbReference>
<evidence type="ECO:0000256" key="3">
    <source>
        <dbReference type="ARBA" id="ARBA00023027"/>
    </source>
</evidence>
<keyword evidence="2 4" id="KW-0560">Oxidoreductase</keyword>
<dbReference type="EMBL" id="JAUEPH010000003">
    <property type="protein sequence ID" value="MDN3203787.1"/>
    <property type="molecule type" value="Genomic_DNA"/>
</dbReference>
<dbReference type="InterPro" id="IPR016163">
    <property type="entry name" value="Ald_DH_C"/>
</dbReference>
<evidence type="ECO:0000256" key="5">
    <source>
        <dbReference type="PROSITE-ProRule" id="PRU10007"/>
    </source>
</evidence>
<dbReference type="CDD" id="cd07134">
    <property type="entry name" value="ALDH_AlkH-like"/>
    <property type="match status" value="1"/>
</dbReference>
<feature type="active site" evidence="5">
    <location>
        <position position="240"/>
    </location>
</feature>